<evidence type="ECO:0000313" key="2">
    <source>
        <dbReference type="EMBL" id="CCH69234.1"/>
    </source>
</evidence>
<keyword evidence="3" id="KW-1185">Reference proteome</keyword>
<protein>
    <submittedName>
        <fullName evidence="2">Uncharacterized protein</fullName>
    </submittedName>
</protein>
<dbReference type="EMBL" id="CAIZ01000046">
    <property type="protein sequence ID" value="CCH69234.1"/>
    <property type="molecule type" value="Genomic_DNA"/>
</dbReference>
<dbReference type="AlphaFoldDB" id="N0E2X8"/>
<dbReference type="STRING" id="1193181.BN10_140046"/>
<evidence type="ECO:0000256" key="1">
    <source>
        <dbReference type="SAM" id="MobiDB-lite"/>
    </source>
</evidence>
<feature type="region of interest" description="Disordered" evidence="1">
    <location>
        <begin position="80"/>
        <end position="102"/>
    </location>
</feature>
<accession>N0E2X8</accession>
<comment type="caution">
    <text evidence="2">The sequence shown here is derived from an EMBL/GenBank/DDBJ whole genome shotgun (WGS) entry which is preliminary data.</text>
</comment>
<dbReference type="Proteomes" id="UP000013167">
    <property type="component" value="Unassembled WGS sequence"/>
</dbReference>
<gene>
    <name evidence="2" type="ORF">BN10_140046</name>
</gene>
<sequence>MGLGRQHAALRALPRAQDLVLAGDGDEFIRHRLGGPALPEPVDVDRRPRCGEPLRHRGPRSRRRLVDALSCAGRKGSRLMGLEGLREHDKDAAPPSVATPRNGAAMALAGRAAYGSGRGGWDGEGSAGREKSGLCVRTRNSRIVRGKGFEHDP</sequence>
<proteinExistence type="predicted"/>
<dbReference type="HOGENOM" id="CLU_1712387_0_0_11"/>
<reference evidence="2 3" key="1">
    <citation type="journal article" date="2013" name="ISME J.">
        <title>A metabolic model for members of the genus Tetrasphaera involved in enhanced biological phosphorus removal.</title>
        <authorList>
            <person name="Kristiansen R."/>
            <person name="Nguyen H.T.T."/>
            <person name="Saunders A.M."/>
            <person name="Nielsen J.L."/>
            <person name="Wimmer R."/>
            <person name="Le V.Q."/>
            <person name="McIlroy S.J."/>
            <person name="Petrovski S."/>
            <person name="Seviour R.J."/>
            <person name="Calteau A."/>
            <person name="Nielsen K.L."/>
            <person name="Nielsen P.H."/>
        </authorList>
    </citation>
    <scope>NUCLEOTIDE SEQUENCE [LARGE SCALE GENOMIC DNA]</scope>
    <source>
        <strain evidence="2 3">Lp2</strain>
    </source>
</reference>
<feature type="compositionally biased region" description="Basic and acidic residues" evidence="1">
    <location>
        <begin position="43"/>
        <end position="55"/>
    </location>
</feature>
<name>N0E2X8_9MICO</name>
<feature type="region of interest" description="Disordered" evidence="1">
    <location>
        <begin position="39"/>
        <end position="61"/>
    </location>
</feature>
<evidence type="ECO:0000313" key="3">
    <source>
        <dbReference type="Proteomes" id="UP000013167"/>
    </source>
</evidence>
<organism evidence="2 3">
    <name type="scientific">Phycicoccus elongatus Lp2</name>
    <dbReference type="NCBI Taxonomy" id="1193181"/>
    <lineage>
        <taxon>Bacteria</taxon>
        <taxon>Bacillati</taxon>
        <taxon>Actinomycetota</taxon>
        <taxon>Actinomycetes</taxon>
        <taxon>Micrococcales</taxon>
        <taxon>Intrasporangiaceae</taxon>
        <taxon>Phycicoccus</taxon>
    </lineage>
</organism>